<dbReference type="RefSeq" id="WP_188829124.1">
    <property type="nucleotide sequence ID" value="NZ_BMMW01000002.1"/>
</dbReference>
<name>A0A917V9E0_9NOCA</name>
<evidence type="ECO:0000313" key="1">
    <source>
        <dbReference type="EMBL" id="GGK52804.1"/>
    </source>
</evidence>
<dbReference type="InterPro" id="IPR046268">
    <property type="entry name" value="DUF6301"/>
</dbReference>
<dbReference type="EMBL" id="BMMW01000002">
    <property type="protein sequence ID" value="GGK52804.1"/>
    <property type="molecule type" value="Genomic_DNA"/>
</dbReference>
<sequence>MSRFDMDGATALVLAAARFDWTWRIYDLPRFCRVVGWELVNIGSEGAEMLAGLNVQHRSVVAYLKESTPRKLLWMSPVLAERGESGSPRLLSDYVSALRAIIEPQLGNPAMVTTKPSYSVTWQLPNVTLTIKSIHGVVLLRIINPAR</sequence>
<comment type="caution">
    <text evidence="1">The sequence shown here is derived from an EMBL/GenBank/DDBJ whole genome shotgun (WGS) entry which is preliminary data.</text>
</comment>
<dbReference type="Pfam" id="PF19818">
    <property type="entry name" value="DUF6301"/>
    <property type="match status" value="1"/>
</dbReference>
<reference evidence="1" key="2">
    <citation type="submission" date="2020-09" db="EMBL/GenBank/DDBJ databases">
        <authorList>
            <person name="Sun Q."/>
            <person name="Zhou Y."/>
        </authorList>
    </citation>
    <scope>NUCLEOTIDE SEQUENCE</scope>
    <source>
        <strain evidence="1">CGMCC 4.7278</strain>
    </source>
</reference>
<accession>A0A917V9E0</accession>
<organism evidence="1 2">
    <name type="scientific">Nocardia camponoti</name>
    <dbReference type="NCBI Taxonomy" id="1616106"/>
    <lineage>
        <taxon>Bacteria</taxon>
        <taxon>Bacillati</taxon>
        <taxon>Actinomycetota</taxon>
        <taxon>Actinomycetes</taxon>
        <taxon>Mycobacteriales</taxon>
        <taxon>Nocardiaceae</taxon>
        <taxon>Nocardia</taxon>
    </lineage>
</organism>
<proteinExistence type="predicted"/>
<keyword evidence="2" id="KW-1185">Reference proteome</keyword>
<dbReference type="Proteomes" id="UP000612956">
    <property type="component" value="Unassembled WGS sequence"/>
</dbReference>
<gene>
    <name evidence="1" type="ORF">GCM10011591_25690</name>
</gene>
<reference evidence="1" key="1">
    <citation type="journal article" date="2014" name="Int. J. Syst. Evol. Microbiol.">
        <title>Complete genome sequence of Corynebacterium casei LMG S-19264T (=DSM 44701T), isolated from a smear-ripened cheese.</title>
        <authorList>
            <consortium name="US DOE Joint Genome Institute (JGI-PGF)"/>
            <person name="Walter F."/>
            <person name="Albersmeier A."/>
            <person name="Kalinowski J."/>
            <person name="Ruckert C."/>
        </authorList>
    </citation>
    <scope>NUCLEOTIDE SEQUENCE</scope>
    <source>
        <strain evidence="1">CGMCC 4.7278</strain>
    </source>
</reference>
<evidence type="ECO:0000313" key="2">
    <source>
        <dbReference type="Proteomes" id="UP000612956"/>
    </source>
</evidence>
<protein>
    <submittedName>
        <fullName evidence="1">Uncharacterized protein</fullName>
    </submittedName>
</protein>
<dbReference type="AlphaFoldDB" id="A0A917V9E0"/>